<dbReference type="InterPro" id="IPR035093">
    <property type="entry name" value="RelE/ParE_toxin_dom_sf"/>
</dbReference>
<reference evidence="1 2" key="1">
    <citation type="submission" date="2015-10" db="EMBL/GenBank/DDBJ databases">
        <title>Candidatus Desulfofervidus auxilii, a hydrogenotrophic sulfate-reducing bacterium involved in the thermophilic anaerobic oxidation of methane.</title>
        <authorList>
            <person name="Krukenberg V."/>
            <person name="Richter M."/>
            <person name="Wegener G."/>
        </authorList>
    </citation>
    <scope>NUCLEOTIDE SEQUENCE [LARGE SCALE GENOMIC DNA]</scope>
    <source>
        <strain evidence="1 2">HS1</strain>
    </source>
</reference>
<evidence type="ECO:0008006" key="3">
    <source>
        <dbReference type="Google" id="ProtNLM"/>
    </source>
</evidence>
<sequence>MAEIIWSEEAILDLEDIHDYIARHSSLYAQYQIERIIL</sequence>
<accession>A0A7U4QK47</accession>
<evidence type="ECO:0000313" key="2">
    <source>
        <dbReference type="Proteomes" id="UP000070560"/>
    </source>
</evidence>
<dbReference type="AlphaFoldDB" id="A0A7U4QK47"/>
<dbReference type="Proteomes" id="UP000070560">
    <property type="component" value="Chromosome"/>
</dbReference>
<keyword evidence="2" id="KW-1185">Reference proteome</keyword>
<dbReference type="Gene3D" id="3.30.2310.20">
    <property type="entry name" value="RelE-like"/>
    <property type="match status" value="1"/>
</dbReference>
<protein>
    <recommendedName>
        <fullName evidence="3">Type II toxin-antitoxin system RelE/ParE family toxin</fullName>
    </recommendedName>
</protein>
<dbReference type="EMBL" id="CP013015">
    <property type="protein sequence ID" value="AMM40821.1"/>
    <property type="molecule type" value="Genomic_DNA"/>
</dbReference>
<evidence type="ECO:0000313" key="1">
    <source>
        <dbReference type="EMBL" id="AMM40821.1"/>
    </source>
</evidence>
<name>A0A7U4QK47_DESA2</name>
<gene>
    <name evidence="1" type="ORF">HS1_001017</name>
</gene>
<dbReference type="KEGG" id="daw:HS1_001017"/>
<proteinExistence type="predicted"/>
<organism evidence="1 2">
    <name type="scientific">Desulfofervidus auxilii</name>
    <dbReference type="NCBI Taxonomy" id="1621989"/>
    <lineage>
        <taxon>Bacteria</taxon>
        <taxon>Pseudomonadati</taxon>
        <taxon>Thermodesulfobacteriota</taxon>
        <taxon>Candidatus Desulfofervidia</taxon>
        <taxon>Candidatus Desulfofervidales</taxon>
        <taxon>Candidatus Desulfofervidaceae</taxon>
        <taxon>Candidatus Desulfofervidus</taxon>
    </lineage>
</organism>